<reference evidence="4" key="1">
    <citation type="journal article" date="2019" name="Int. J. Syst. Evol. Microbiol.">
        <title>The Global Catalogue of Microorganisms (GCM) 10K type strain sequencing project: providing services to taxonomists for standard genome sequencing and annotation.</title>
        <authorList>
            <consortium name="The Broad Institute Genomics Platform"/>
            <consortium name="The Broad Institute Genome Sequencing Center for Infectious Disease"/>
            <person name="Wu L."/>
            <person name="Ma J."/>
        </authorList>
    </citation>
    <scope>NUCLEOTIDE SEQUENCE [LARGE SCALE GENOMIC DNA]</scope>
    <source>
        <strain evidence="4">KCTC 42087</strain>
    </source>
</reference>
<comment type="caution">
    <text evidence="3">The sequence shown here is derived from an EMBL/GenBank/DDBJ whole genome shotgun (WGS) entry which is preliminary data.</text>
</comment>
<dbReference type="Gene3D" id="2.60.120.200">
    <property type="match status" value="1"/>
</dbReference>
<name>A0ABW0ZR94_9ACTN</name>
<dbReference type="Pfam" id="PF13385">
    <property type="entry name" value="Laminin_G_3"/>
    <property type="match status" value="1"/>
</dbReference>
<protein>
    <submittedName>
        <fullName evidence="3">N,N-dimethylformamidase beta subunit family domain-containing protein</fullName>
    </submittedName>
</protein>
<dbReference type="RefSeq" id="WP_378281399.1">
    <property type="nucleotide sequence ID" value="NZ_JBHSON010000010.1"/>
</dbReference>
<evidence type="ECO:0000259" key="2">
    <source>
        <dbReference type="Pfam" id="PF20254"/>
    </source>
</evidence>
<dbReference type="SUPFAM" id="SSF49899">
    <property type="entry name" value="Concanavalin A-like lectins/glucanases"/>
    <property type="match status" value="1"/>
</dbReference>
<evidence type="ECO:0000313" key="3">
    <source>
        <dbReference type="EMBL" id="MFC5745774.1"/>
    </source>
</evidence>
<evidence type="ECO:0000256" key="1">
    <source>
        <dbReference type="SAM" id="MobiDB-lite"/>
    </source>
</evidence>
<dbReference type="InterPro" id="IPR029062">
    <property type="entry name" value="Class_I_gatase-like"/>
</dbReference>
<organism evidence="3 4">
    <name type="scientific">Actinomadura rugatobispora</name>
    <dbReference type="NCBI Taxonomy" id="1994"/>
    <lineage>
        <taxon>Bacteria</taxon>
        <taxon>Bacillati</taxon>
        <taxon>Actinomycetota</taxon>
        <taxon>Actinomycetes</taxon>
        <taxon>Streptosporangiales</taxon>
        <taxon>Thermomonosporaceae</taxon>
        <taxon>Actinomadura</taxon>
    </lineage>
</organism>
<sequence>MDVVGYCDPICVSAGERLSLMVGSADPEVRVSLVRLRGEEASAAEPVAATVEGAYPSGPRPLRRGSHVRVPHDPRLDPGAAFSVALWVRPTLPAAREQALIGKRDASGTGWSLSLTEDGRVRFTVTGLTASGRDGADRVETSRRLREDDWHCVVAAFDGPGEELSVTVMPARAWTVPSRSVISEIAEAAARATVARPAATGAPLLIAGAWLRDASGDHTGATFNGKIAAPRLFARALTRPERVAERDRLDLTAPPMPAAAWDFAKVIGTRNVIEATGNAPHGRTVQMPTRGVTGPRWDGHDSPAADPSRYDALHFHDDDLDDAGWTPTVEWTVDADLPSGIYAARVRGANKGEDLVPFVVRPPRDRATAPILFVAPLFSWLAYGNVRALEQYGGKGDAAGRYVLDHGLNSTYDTHTDGSGVCYSSWRRPLLNLRPGFHLPILESPHQLGADLHLLEWLHHHGHDVDIVTDADLHREGAALLNRYRVVLSGTHAEYWSRPMLDALEAYQNSGGRYMYLSGNGLYWVTGLDEEEGHTIEVRRHGAAVTAWHCAPGEGHLSTTGEPGGLWRWRGRAPQRYVGVGFSGCWSTTPKATGAPYVRGPGSEDPRASWIFEGVPADEPIGDFPNRVLSHGAAGYEVDRADPSLGTPPHALVLATATDFPEDHWTPATEELTAPDLRADMVFYETPSGGAVFSTGSIAWCGALSYDAYANDVSTITKNVLTRFLAPRPFDPPPVP</sequence>
<dbReference type="SUPFAM" id="SSF52317">
    <property type="entry name" value="Class I glutamine amidotransferase-like"/>
    <property type="match status" value="1"/>
</dbReference>
<accession>A0ABW0ZR94</accession>
<evidence type="ECO:0000313" key="4">
    <source>
        <dbReference type="Proteomes" id="UP001596074"/>
    </source>
</evidence>
<feature type="domain" description="N,N-dimethylformamidase beta subunit-like C-terminal" evidence="2">
    <location>
        <begin position="293"/>
        <end position="707"/>
    </location>
</feature>
<proteinExistence type="predicted"/>
<keyword evidence="4" id="KW-1185">Reference proteome</keyword>
<dbReference type="InterPro" id="IPR046540">
    <property type="entry name" value="DMFA2_C"/>
</dbReference>
<dbReference type="InterPro" id="IPR013320">
    <property type="entry name" value="ConA-like_dom_sf"/>
</dbReference>
<feature type="region of interest" description="Disordered" evidence="1">
    <location>
        <begin position="279"/>
        <end position="305"/>
    </location>
</feature>
<dbReference type="Pfam" id="PF20254">
    <property type="entry name" value="DMFA2_C"/>
    <property type="match status" value="1"/>
</dbReference>
<gene>
    <name evidence="3" type="ORF">ACFPZN_09165</name>
</gene>
<dbReference type="EMBL" id="JBHSON010000010">
    <property type="protein sequence ID" value="MFC5745774.1"/>
    <property type="molecule type" value="Genomic_DNA"/>
</dbReference>
<dbReference type="Proteomes" id="UP001596074">
    <property type="component" value="Unassembled WGS sequence"/>
</dbReference>